<sequence length="267" mass="29453">MNGIQLTVTTFPEGGQPIRCLIMDDEVLFAGPDCCRVLGIQYHQDAYRRLHPDNTIVLTCDDAVSGGQTPTIPKGFFGRNPKQGLTFLTEAGLYELILRSDKPQAEPFRRWITSGLLPAIRRGDADLSFHQERMKETFAEAVGPTGLEVIAELKSTKGVTLQQFADASIRCQHGEMVRRQSKSRRDENGDLYVWYRCPDVIGTAAGRTQTTCGTWSPAKIRRDGQPAEDGAVRTLEPTVVVEEGQLGFLFGPRDVVLAALRDLGFAA</sequence>
<evidence type="ECO:0000313" key="2">
    <source>
        <dbReference type="EMBL" id="GHF38522.1"/>
    </source>
</evidence>
<evidence type="ECO:0000313" key="3">
    <source>
        <dbReference type="Proteomes" id="UP000638313"/>
    </source>
</evidence>
<accession>A0A919EC65</accession>
<dbReference type="SMART" id="SM01040">
    <property type="entry name" value="Bro-N"/>
    <property type="match status" value="1"/>
</dbReference>
<organism evidence="2 3">
    <name type="scientific">Streptomyces mashuensis</name>
    <dbReference type="NCBI Taxonomy" id="33904"/>
    <lineage>
        <taxon>Bacteria</taxon>
        <taxon>Bacillati</taxon>
        <taxon>Actinomycetota</taxon>
        <taxon>Actinomycetes</taxon>
        <taxon>Kitasatosporales</taxon>
        <taxon>Streptomycetaceae</taxon>
        <taxon>Streptomyces</taxon>
    </lineage>
</organism>
<gene>
    <name evidence="2" type="ORF">GCM10010218_19580</name>
</gene>
<dbReference type="PANTHER" id="PTHR36180">
    <property type="entry name" value="DNA-BINDING PROTEIN-RELATED-RELATED"/>
    <property type="match status" value="1"/>
</dbReference>
<proteinExistence type="predicted"/>
<protein>
    <recommendedName>
        <fullName evidence="1">Bro-N domain-containing protein</fullName>
    </recommendedName>
</protein>
<comment type="caution">
    <text evidence="2">The sequence shown here is derived from an EMBL/GenBank/DDBJ whole genome shotgun (WGS) entry which is preliminary data.</text>
</comment>
<name>A0A919EC65_9ACTN</name>
<reference evidence="2" key="1">
    <citation type="journal article" date="2014" name="Int. J. Syst. Evol. Microbiol.">
        <title>Complete genome sequence of Corynebacterium casei LMG S-19264T (=DSM 44701T), isolated from a smear-ripened cheese.</title>
        <authorList>
            <consortium name="US DOE Joint Genome Institute (JGI-PGF)"/>
            <person name="Walter F."/>
            <person name="Albersmeier A."/>
            <person name="Kalinowski J."/>
            <person name="Ruckert C."/>
        </authorList>
    </citation>
    <scope>NUCLEOTIDE SEQUENCE</scope>
    <source>
        <strain evidence="2">JCM 4059</strain>
    </source>
</reference>
<evidence type="ECO:0000259" key="1">
    <source>
        <dbReference type="PROSITE" id="PS51750"/>
    </source>
</evidence>
<dbReference type="PANTHER" id="PTHR36180:SF2">
    <property type="entry name" value="BRO FAMILY PROTEIN"/>
    <property type="match status" value="1"/>
</dbReference>
<dbReference type="Pfam" id="PF02498">
    <property type="entry name" value="Bro-N"/>
    <property type="match status" value="1"/>
</dbReference>
<reference evidence="2" key="2">
    <citation type="submission" date="2020-09" db="EMBL/GenBank/DDBJ databases">
        <authorList>
            <person name="Sun Q."/>
            <person name="Ohkuma M."/>
        </authorList>
    </citation>
    <scope>NUCLEOTIDE SEQUENCE</scope>
    <source>
        <strain evidence="2">JCM 4059</strain>
    </source>
</reference>
<keyword evidence="3" id="KW-1185">Reference proteome</keyword>
<dbReference type="Proteomes" id="UP000638313">
    <property type="component" value="Unassembled WGS sequence"/>
</dbReference>
<dbReference type="RefSeq" id="WP_190129097.1">
    <property type="nucleotide sequence ID" value="NZ_BNBD01000003.1"/>
</dbReference>
<dbReference type="AlphaFoldDB" id="A0A919EC65"/>
<feature type="domain" description="Bro-N" evidence="1">
    <location>
        <begin position="1"/>
        <end position="124"/>
    </location>
</feature>
<dbReference type="InterPro" id="IPR003497">
    <property type="entry name" value="BRO_N_domain"/>
</dbReference>
<dbReference type="PROSITE" id="PS51750">
    <property type="entry name" value="BRO_N"/>
    <property type="match status" value="1"/>
</dbReference>
<dbReference type="EMBL" id="BNBD01000003">
    <property type="protein sequence ID" value="GHF38522.1"/>
    <property type="molecule type" value="Genomic_DNA"/>
</dbReference>